<dbReference type="STRING" id="1045775.SAMN05216378_5680"/>
<evidence type="ECO:0000256" key="1">
    <source>
        <dbReference type="ARBA" id="ARBA00022795"/>
    </source>
</evidence>
<reference evidence="3" key="1">
    <citation type="submission" date="2016-10" db="EMBL/GenBank/DDBJ databases">
        <authorList>
            <person name="Varghese N."/>
            <person name="Submissions S."/>
        </authorList>
    </citation>
    <scope>NUCLEOTIDE SEQUENCE [LARGE SCALE GENOMIC DNA]</scope>
    <source>
        <strain evidence="3">CGMCC 1.10784</strain>
    </source>
</reference>
<keyword evidence="1" id="KW-1005">Bacterial flagellum biogenesis</keyword>
<dbReference type="InterPro" id="IPR036679">
    <property type="entry name" value="FlgN-like_sf"/>
</dbReference>
<dbReference type="SUPFAM" id="SSF140566">
    <property type="entry name" value="FlgN-like"/>
    <property type="match status" value="1"/>
</dbReference>
<dbReference type="Pfam" id="PF05130">
    <property type="entry name" value="FlgN"/>
    <property type="match status" value="1"/>
</dbReference>
<sequence>MNEHIRQILLTLQELLDAHRELIQHANEKTEAIRTENVEAVSLITSRERKSVQRIVDLEQTRLLQVGRYTVEQGLRNMRSLKMEKLIQMVYHAEQKLELQQMWRELSAAIKTLQDVNTFNQQLIRMNLDYLQFTQDLLLGAPEDEVTYHRAVQGMNVQRASRYNLKT</sequence>
<dbReference type="InterPro" id="IPR007809">
    <property type="entry name" value="FlgN-like"/>
</dbReference>
<keyword evidence="3" id="KW-1185">Reference proteome</keyword>
<dbReference type="Proteomes" id="UP000198855">
    <property type="component" value="Unassembled WGS sequence"/>
</dbReference>
<gene>
    <name evidence="2" type="ORF">SAMN05216378_5680</name>
</gene>
<dbReference type="AlphaFoldDB" id="A0A1I2H8E2"/>
<dbReference type="Gene3D" id="1.20.58.300">
    <property type="entry name" value="FlgN-like"/>
    <property type="match status" value="1"/>
</dbReference>
<dbReference type="RefSeq" id="WP_091190002.1">
    <property type="nucleotide sequence ID" value="NZ_FOMT01000006.1"/>
</dbReference>
<proteinExistence type="predicted"/>
<accession>A0A1I2H8E2</accession>
<evidence type="ECO:0000313" key="3">
    <source>
        <dbReference type="Proteomes" id="UP000198855"/>
    </source>
</evidence>
<dbReference type="EMBL" id="FOMT01000006">
    <property type="protein sequence ID" value="SFF24891.1"/>
    <property type="molecule type" value="Genomic_DNA"/>
</dbReference>
<organism evidence="2 3">
    <name type="scientific">Paenibacillus catalpae</name>
    <dbReference type="NCBI Taxonomy" id="1045775"/>
    <lineage>
        <taxon>Bacteria</taxon>
        <taxon>Bacillati</taxon>
        <taxon>Bacillota</taxon>
        <taxon>Bacilli</taxon>
        <taxon>Bacillales</taxon>
        <taxon>Paenibacillaceae</taxon>
        <taxon>Paenibacillus</taxon>
    </lineage>
</organism>
<protein>
    <submittedName>
        <fullName evidence="2">FlgN protein</fullName>
    </submittedName>
</protein>
<dbReference type="OrthoDB" id="2660802at2"/>
<dbReference type="GO" id="GO:0044780">
    <property type="term" value="P:bacterial-type flagellum assembly"/>
    <property type="evidence" value="ECO:0007669"/>
    <property type="project" value="InterPro"/>
</dbReference>
<name>A0A1I2H8E2_9BACL</name>
<evidence type="ECO:0000313" key="2">
    <source>
        <dbReference type="EMBL" id="SFF24891.1"/>
    </source>
</evidence>